<accession>A0A444VY93</accession>
<keyword evidence="1" id="KW-0812">Transmembrane</keyword>
<evidence type="ECO:0000313" key="2">
    <source>
        <dbReference type="EMBL" id="RYJ38585.1"/>
    </source>
</evidence>
<dbReference type="EMBL" id="JUIV01000008">
    <property type="protein sequence ID" value="RYJ38585.1"/>
    <property type="molecule type" value="Genomic_DNA"/>
</dbReference>
<evidence type="ECO:0000313" key="3">
    <source>
        <dbReference type="Proteomes" id="UP000290433"/>
    </source>
</evidence>
<comment type="caution">
    <text evidence="2">The sequence shown here is derived from an EMBL/GenBank/DDBJ whole genome shotgun (WGS) entry which is preliminary data.</text>
</comment>
<feature type="transmembrane region" description="Helical" evidence="1">
    <location>
        <begin position="12"/>
        <end position="38"/>
    </location>
</feature>
<proteinExistence type="predicted"/>
<name>A0A444VY93_9FLAO</name>
<protein>
    <submittedName>
        <fullName evidence="2">Uncharacterized protein</fullName>
    </submittedName>
</protein>
<sequence>MSLRKKYWDPLYVFCTSYVLYFIILFAVIFLTVAFAIFETDEIWRDLFKGLGFTMVSSGVFAVILKSEQFSNIFHKELRNIIYSEEQLEKRTDLDKIWEKVTLALCRQKFKNISSKLHQKIKGFYLPVTQEYYYKNYNLDLTIELDPINPDFVRITEINKTQIISHDIQCIKYDFQSKIPVPDGDTITSYELQEFSVNNEKIDIDKHLSIKNENGILDIQFNYDCTGKTVYNIVRKEKKSYNLKSNPYRIHLAAWLIENFYLDLHYNKNMKIDFIEMGLLDKFTIEHMDNLPAYKRFKATLTGLIFKKQGFMLFFKEF</sequence>
<keyword evidence="1" id="KW-1133">Transmembrane helix</keyword>
<keyword evidence="1" id="KW-0472">Membrane</keyword>
<dbReference type="Proteomes" id="UP000290433">
    <property type="component" value="Unassembled WGS sequence"/>
</dbReference>
<dbReference type="RefSeq" id="WP_129747377.1">
    <property type="nucleotide sequence ID" value="NZ_JUIV01000008.1"/>
</dbReference>
<reference evidence="2 3" key="1">
    <citation type="submission" date="2014-12" db="EMBL/GenBank/DDBJ databases">
        <title>Genome sequence of Flavobacterium anhuiense RCM74.</title>
        <authorList>
            <person name="Kim J.F."/>
            <person name="Song J.Y."/>
            <person name="Kwak M.-J."/>
            <person name="Lee S.-W."/>
        </authorList>
    </citation>
    <scope>NUCLEOTIDE SEQUENCE [LARGE SCALE GENOMIC DNA]</scope>
    <source>
        <strain evidence="2 3">RCM74</strain>
    </source>
</reference>
<organism evidence="2 3">
    <name type="scientific">Flavobacterium anhuiense</name>
    <dbReference type="NCBI Taxonomy" id="459526"/>
    <lineage>
        <taxon>Bacteria</taxon>
        <taxon>Pseudomonadati</taxon>
        <taxon>Bacteroidota</taxon>
        <taxon>Flavobacteriia</taxon>
        <taxon>Flavobacteriales</taxon>
        <taxon>Flavobacteriaceae</taxon>
        <taxon>Flavobacterium</taxon>
    </lineage>
</organism>
<dbReference type="OrthoDB" id="1351085at2"/>
<gene>
    <name evidence="2" type="ORF">NU08_2562</name>
</gene>
<evidence type="ECO:0000256" key="1">
    <source>
        <dbReference type="SAM" id="Phobius"/>
    </source>
</evidence>
<dbReference type="AlphaFoldDB" id="A0A444VY93"/>